<reference evidence="2 3" key="1">
    <citation type="submission" date="2014-03" db="EMBL/GenBank/DDBJ databases">
        <title>Genomics of Bifidobacteria.</title>
        <authorList>
            <person name="Ventura M."/>
            <person name="Milani C."/>
            <person name="Lugli G.A."/>
        </authorList>
    </citation>
    <scope>NUCLEOTIDE SEQUENCE [LARGE SCALE GENOMIC DNA]</scope>
    <source>
        <strain evidence="2 3">DSM 22766</strain>
    </source>
</reference>
<gene>
    <name evidence="2" type="ORF">BACT_1371</name>
</gene>
<dbReference type="AlphaFoldDB" id="A0A086Z2B7"/>
<dbReference type="STRING" id="1437605.AB656_05185"/>
<dbReference type="InterPro" id="IPR049790">
    <property type="entry name" value="Rv3655c/TadE"/>
</dbReference>
<evidence type="ECO:0000313" key="3">
    <source>
        <dbReference type="Proteomes" id="UP000029015"/>
    </source>
</evidence>
<protein>
    <submittedName>
        <fullName evidence="2">Pilus assembly protein, probably tadE</fullName>
    </submittedName>
</protein>
<evidence type="ECO:0000259" key="1">
    <source>
        <dbReference type="Pfam" id="PF07811"/>
    </source>
</evidence>
<dbReference type="EMBL" id="JGYK01000001">
    <property type="protein sequence ID" value="KFI40667.1"/>
    <property type="molecule type" value="Genomic_DNA"/>
</dbReference>
<feature type="domain" description="TadE-like" evidence="1">
    <location>
        <begin position="47"/>
        <end position="89"/>
    </location>
</feature>
<dbReference type="Proteomes" id="UP000029015">
    <property type="component" value="Unassembled WGS sequence"/>
</dbReference>
<dbReference type="NCBIfam" id="NF041390">
    <property type="entry name" value="TadE_Rv3655c"/>
    <property type="match status" value="1"/>
</dbReference>
<proteinExistence type="predicted"/>
<dbReference type="eggNOG" id="COG4961">
    <property type="taxonomic scope" value="Bacteria"/>
</dbReference>
<dbReference type="InterPro" id="IPR012495">
    <property type="entry name" value="TadE-like_dom"/>
</dbReference>
<sequence length="153" mass="16080">MMDRLRSGAFERLRPTWLGWRRPPDGRFGLLGGWRRVRAWLSRGDSGSVTAEFAVVLPAVVAVAALLLGLTQTVCVSLSCQDAARSAAREVVIHRGEGDPSGVASRVAGGSAATSLERSDQQVKVSVSCPVLSTPLGVLPGRVNGSAVAMLDE</sequence>
<name>A0A086Z2B7_9BIFI</name>
<dbReference type="Pfam" id="PF07811">
    <property type="entry name" value="TadE"/>
    <property type="match status" value="1"/>
</dbReference>
<comment type="caution">
    <text evidence="2">The sequence shown here is derived from an EMBL/GenBank/DDBJ whole genome shotgun (WGS) entry which is preliminary data.</text>
</comment>
<evidence type="ECO:0000313" key="2">
    <source>
        <dbReference type="EMBL" id="KFI40667.1"/>
    </source>
</evidence>
<organism evidence="2 3">
    <name type="scientific">Bifidobacterium actinocoloniiforme DSM 22766</name>
    <dbReference type="NCBI Taxonomy" id="1437605"/>
    <lineage>
        <taxon>Bacteria</taxon>
        <taxon>Bacillati</taxon>
        <taxon>Actinomycetota</taxon>
        <taxon>Actinomycetes</taxon>
        <taxon>Bifidobacteriales</taxon>
        <taxon>Bifidobacteriaceae</taxon>
        <taxon>Bifidobacterium</taxon>
    </lineage>
</organism>
<accession>A0A086Z2B7</accession>
<keyword evidence="3" id="KW-1185">Reference proteome</keyword>